<keyword evidence="7" id="KW-1185">Reference proteome</keyword>
<dbReference type="InterPro" id="IPR023296">
    <property type="entry name" value="Glyco_hydro_beta-prop_sf"/>
</dbReference>
<evidence type="ECO:0000256" key="2">
    <source>
        <dbReference type="ARBA" id="ARBA00009865"/>
    </source>
</evidence>
<dbReference type="EMBL" id="WHOB01000018">
    <property type="protein sequence ID" value="NOU78418.1"/>
    <property type="molecule type" value="Genomic_DNA"/>
</dbReference>
<keyword evidence="3 5" id="KW-0378">Hydrolase</keyword>
<protein>
    <submittedName>
        <fullName evidence="6">Family 43 glycosylhydrolase</fullName>
    </submittedName>
</protein>
<evidence type="ECO:0000313" key="7">
    <source>
        <dbReference type="Proteomes" id="UP000596857"/>
    </source>
</evidence>
<dbReference type="SUPFAM" id="SSF75005">
    <property type="entry name" value="Arabinanase/levansucrase/invertase"/>
    <property type="match status" value="1"/>
</dbReference>
<evidence type="ECO:0000256" key="3">
    <source>
        <dbReference type="ARBA" id="ARBA00022801"/>
    </source>
</evidence>
<dbReference type="PANTHER" id="PTHR43301">
    <property type="entry name" value="ARABINAN ENDO-1,5-ALPHA-L-ARABINOSIDASE"/>
    <property type="match status" value="1"/>
</dbReference>
<comment type="caution">
    <text evidence="6">The sequence shown here is derived from an EMBL/GenBank/DDBJ whole genome shotgun (WGS) entry which is preliminary data.</text>
</comment>
<organism evidence="6 7">
    <name type="scientific">Paenibacillus phytohabitans</name>
    <dbReference type="NCBI Taxonomy" id="2654978"/>
    <lineage>
        <taxon>Bacteria</taxon>
        <taxon>Bacillati</taxon>
        <taxon>Bacillota</taxon>
        <taxon>Bacilli</taxon>
        <taxon>Bacillales</taxon>
        <taxon>Paenibacillaceae</taxon>
        <taxon>Paenibacillus</taxon>
    </lineage>
</organism>
<evidence type="ECO:0000256" key="5">
    <source>
        <dbReference type="RuleBase" id="RU361187"/>
    </source>
</evidence>
<comment type="pathway">
    <text evidence="1">Glycan metabolism; L-arabinan degradation.</text>
</comment>
<dbReference type="Pfam" id="PF04616">
    <property type="entry name" value="Glyco_hydro_43"/>
    <property type="match status" value="1"/>
</dbReference>
<dbReference type="InterPro" id="IPR050727">
    <property type="entry name" value="GH43_arabinanases"/>
</dbReference>
<dbReference type="Proteomes" id="UP000596857">
    <property type="component" value="Unassembled WGS sequence"/>
</dbReference>
<accession>A0ABX1YBS0</accession>
<dbReference type="Gene3D" id="2.115.10.20">
    <property type="entry name" value="Glycosyl hydrolase domain, family 43"/>
    <property type="match status" value="1"/>
</dbReference>
<keyword evidence="4 5" id="KW-0326">Glycosidase</keyword>
<dbReference type="RefSeq" id="WP_171716497.1">
    <property type="nucleotide sequence ID" value="NZ_WHOB01000018.1"/>
</dbReference>
<comment type="similarity">
    <text evidence="2 5">Belongs to the glycosyl hydrolase 43 family.</text>
</comment>
<evidence type="ECO:0000313" key="6">
    <source>
        <dbReference type="EMBL" id="NOU78418.1"/>
    </source>
</evidence>
<evidence type="ECO:0000256" key="1">
    <source>
        <dbReference type="ARBA" id="ARBA00004834"/>
    </source>
</evidence>
<dbReference type="CDD" id="cd08981">
    <property type="entry name" value="GH43_Bt1873-like"/>
    <property type="match status" value="1"/>
</dbReference>
<gene>
    <name evidence="6" type="ORF">GC101_05940</name>
</gene>
<reference evidence="6 7" key="1">
    <citation type="submission" date="2019-10" db="EMBL/GenBank/DDBJ databases">
        <title>Description of Paenibacillus terricola sp. nov.</title>
        <authorList>
            <person name="Carlier A."/>
            <person name="Qi S."/>
        </authorList>
    </citation>
    <scope>NUCLEOTIDE SEQUENCE [LARGE SCALE GENOMIC DNA]</scope>
    <source>
        <strain evidence="6 7">LMG 31459</strain>
    </source>
</reference>
<evidence type="ECO:0000256" key="4">
    <source>
        <dbReference type="ARBA" id="ARBA00023295"/>
    </source>
</evidence>
<dbReference type="InterPro" id="IPR006710">
    <property type="entry name" value="Glyco_hydro_43"/>
</dbReference>
<dbReference type="PANTHER" id="PTHR43301:SF3">
    <property type="entry name" value="ARABINAN ENDO-1,5-ALPHA-L-ARABINOSIDASE A-RELATED"/>
    <property type="match status" value="1"/>
</dbReference>
<sequence>MIDNNSLQIRDPFVLPLAGQVQVQGQGQGQYYLYGSTDSNIWGKGTGFDAYTSKDLEHWEGPFSVFRPEADFYAERNFWAPEVYAYGQSYIMFATFRRKDNDLLGTAVLASTHPLGPFTPHSEGPVTPKDWSSLDGTLYIDKQDQPWMVFCHEWQQTGDGEVCAMRLTEDLRSAEGEPVILFRASEAPWTTPFVSKRYADQLNYVTDGPFLFRSSDGDTLYLLWASFINNTYALGIARSGSGEITGPWIHQEEALYQKDGGHAMVFRTFGDKLMLAIHTPNQTPDERPVFLELEESGGVMRMKG</sequence>
<proteinExistence type="inferred from homology"/>
<name>A0ABX1YBS0_9BACL</name>